<comment type="subcellular location">
    <subcellularLocation>
        <location evidence="1">Membrane</location>
        <topology evidence="1">Multi-pass membrane protein</topology>
    </subcellularLocation>
</comment>
<protein>
    <submittedName>
        <fullName evidence="7">AEC family transporter</fullName>
    </submittedName>
</protein>
<dbReference type="GO" id="GO:0055085">
    <property type="term" value="P:transmembrane transport"/>
    <property type="evidence" value="ECO:0007669"/>
    <property type="project" value="InterPro"/>
</dbReference>
<sequence length="319" mass="34280">MEHLQYVVMTILPVFLVIGLGYLASKNRIIPENGHKALAAFVFNFGLPAAIFSALSTKPLEEVWNVAYVMVYTVGSLLAFTFVAVLCIFALKKTVTESIVLGLGSSFSNSLLIGFPVIYFLFGTSALVPFSLTLVVENLIMLPLLLALADMSNSNKSTRFLKKLSDTGRSLLKNPIVLSILLGMLVSGLNINTPEMAERMVEMLANTVTGVALFTIGGGLVGVRVNGMKKEIGTVVFGKLVIHPLLLLVMIVLWFDLDPTMSAVAVILASMPMFGVYAVIGQRYNMGGLCSAVLLPTTIIAMATVSVVTTSVITIFSLY</sequence>
<accession>A0A3G4VLS1</accession>
<keyword evidence="2" id="KW-0813">Transport</keyword>
<evidence type="ECO:0000256" key="1">
    <source>
        <dbReference type="ARBA" id="ARBA00004141"/>
    </source>
</evidence>
<dbReference type="InterPro" id="IPR004776">
    <property type="entry name" value="Mem_transp_PIN-like"/>
</dbReference>
<evidence type="ECO:0000313" key="7">
    <source>
        <dbReference type="EMBL" id="AYV24948.1"/>
    </source>
</evidence>
<dbReference type="EMBL" id="CP033578">
    <property type="protein sequence ID" value="AYV24948.1"/>
    <property type="molecule type" value="Genomic_DNA"/>
</dbReference>
<organism evidence="7 8">
    <name type="scientific">Vibrio mediterranei</name>
    <dbReference type="NCBI Taxonomy" id="689"/>
    <lineage>
        <taxon>Bacteria</taxon>
        <taxon>Pseudomonadati</taxon>
        <taxon>Pseudomonadota</taxon>
        <taxon>Gammaproteobacteria</taxon>
        <taxon>Vibrionales</taxon>
        <taxon>Vibrionaceae</taxon>
        <taxon>Vibrio</taxon>
    </lineage>
</organism>
<dbReference type="AlphaFoldDB" id="A0A3G4VLS1"/>
<evidence type="ECO:0000256" key="5">
    <source>
        <dbReference type="ARBA" id="ARBA00022989"/>
    </source>
</evidence>
<evidence type="ECO:0000256" key="4">
    <source>
        <dbReference type="ARBA" id="ARBA00022692"/>
    </source>
</evidence>
<evidence type="ECO:0000256" key="3">
    <source>
        <dbReference type="ARBA" id="ARBA00022475"/>
    </source>
</evidence>
<evidence type="ECO:0000313" key="8">
    <source>
        <dbReference type="Proteomes" id="UP000279760"/>
    </source>
</evidence>
<name>A0A3G4VLS1_9VIBR</name>
<keyword evidence="3" id="KW-1003">Cell membrane</keyword>
<dbReference type="Proteomes" id="UP000279760">
    <property type="component" value="Chromosome 2"/>
</dbReference>
<dbReference type="GO" id="GO:0016020">
    <property type="term" value="C:membrane"/>
    <property type="evidence" value="ECO:0007669"/>
    <property type="project" value="UniProtKB-SubCell"/>
</dbReference>
<evidence type="ECO:0000256" key="6">
    <source>
        <dbReference type="ARBA" id="ARBA00023136"/>
    </source>
</evidence>
<keyword evidence="6" id="KW-0472">Membrane</keyword>
<evidence type="ECO:0000256" key="2">
    <source>
        <dbReference type="ARBA" id="ARBA00022448"/>
    </source>
</evidence>
<dbReference type="Pfam" id="PF03547">
    <property type="entry name" value="Mem_trans"/>
    <property type="match status" value="1"/>
</dbReference>
<dbReference type="PANTHER" id="PTHR36838:SF1">
    <property type="entry name" value="SLR1864 PROTEIN"/>
    <property type="match status" value="1"/>
</dbReference>
<dbReference type="PANTHER" id="PTHR36838">
    <property type="entry name" value="AUXIN EFFLUX CARRIER FAMILY PROTEIN"/>
    <property type="match status" value="1"/>
</dbReference>
<proteinExistence type="predicted"/>
<keyword evidence="5" id="KW-1133">Transmembrane helix</keyword>
<keyword evidence="4" id="KW-0812">Transmembrane</keyword>
<gene>
    <name evidence="7" type="ORF">ECB94_26590</name>
</gene>
<reference evidence="7 8" key="1">
    <citation type="submission" date="2018-11" db="EMBL/GenBank/DDBJ databases">
        <title>Complete Genome Sequence of Vbrio mediterranei 117-T6: a Potential Pathogen Bacteria Isolated from the Conchocelis of Pyropia.</title>
        <authorList>
            <person name="Liu Q."/>
        </authorList>
    </citation>
    <scope>NUCLEOTIDE SEQUENCE [LARGE SCALE GENOMIC DNA]</scope>
    <source>
        <strain evidence="7 8">117-T6</strain>
    </source>
</reference>